<evidence type="ECO:0000256" key="2">
    <source>
        <dbReference type="SAM" id="SignalP"/>
    </source>
</evidence>
<evidence type="ECO:0000259" key="3">
    <source>
        <dbReference type="Pfam" id="PF13505"/>
    </source>
</evidence>
<keyword evidence="1 2" id="KW-0732">Signal</keyword>
<reference evidence="4 5" key="1">
    <citation type="submission" date="2020-08" db="EMBL/GenBank/DDBJ databases">
        <title>Genomic Encyclopedia of Type Strains, Phase IV (KMG-IV): sequencing the most valuable type-strain genomes for metagenomic binning, comparative biology and taxonomic classification.</title>
        <authorList>
            <person name="Goeker M."/>
        </authorList>
    </citation>
    <scope>NUCLEOTIDE SEQUENCE [LARGE SCALE GENOMIC DNA]</scope>
    <source>
        <strain evidence="4 5">DSM 103737</strain>
    </source>
</reference>
<feature type="signal peptide" evidence="2">
    <location>
        <begin position="1"/>
        <end position="23"/>
    </location>
</feature>
<name>A0A840C029_9HYPH</name>
<proteinExistence type="predicted"/>
<dbReference type="EMBL" id="JACIEN010000003">
    <property type="protein sequence ID" value="MBB4018163.1"/>
    <property type="molecule type" value="Genomic_DNA"/>
</dbReference>
<organism evidence="4 5">
    <name type="scientific">Chelatococcus caeni</name>
    <dbReference type="NCBI Taxonomy" id="1348468"/>
    <lineage>
        <taxon>Bacteria</taxon>
        <taxon>Pseudomonadati</taxon>
        <taxon>Pseudomonadota</taxon>
        <taxon>Alphaproteobacteria</taxon>
        <taxon>Hyphomicrobiales</taxon>
        <taxon>Chelatococcaceae</taxon>
        <taxon>Chelatococcus</taxon>
    </lineage>
</organism>
<feature type="domain" description="Outer membrane protein beta-barrel" evidence="3">
    <location>
        <begin position="38"/>
        <end position="255"/>
    </location>
</feature>
<dbReference type="SUPFAM" id="SSF56925">
    <property type="entry name" value="OMPA-like"/>
    <property type="match status" value="1"/>
</dbReference>
<dbReference type="Pfam" id="PF13505">
    <property type="entry name" value="OMP_b-brl"/>
    <property type="match status" value="1"/>
</dbReference>
<evidence type="ECO:0000313" key="5">
    <source>
        <dbReference type="Proteomes" id="UP000577362"/>
    </source>
</evidence>
<dbReference type="InterPro" id="IPR027385">
    <property type="entry name" value="Beta-barrel_OMP"/>
</dbReference>
<gene>
    <name evidence="4" type="ORF">GGR16_003197</name>
</gene>
<feature type="chain" id="PRO_5032723341" evidence="2">
    <location>
        <begin position="24"/>
        <end position="271"/>
    </location>
</feature>
<dbReference type="InterPro" id="IPR011250">
    <property type="entry name" value="OMP/PagP_B-barrel"/>
</dbReference>
<comment type="caution">
    <text evidence="4">The sequence shown here is derived from an EMBL/GenBank/DDBJ whole genome shotgun (WGS) entry which is preliminary data.</text>
</comment>
<dbReference type="RefSeq" id="WP_019404008.1">
    <property type="nucleotide sequence ID" value="NZ_JACIEN010000003.1"/>
</dbReference>
<evidence type="ECO:0000256" key="1">
    <source>
        <dbReference type="ARBA" id="ARBA00022729"/>
    </source>
</evidence>
<dbReference type="AlphaFoldDB" id="A0A840C029"/>
<dbReference type="Gene3D" id="2.40.160.20">
    <property type="match status" value="1"/>
</dbReference>
<protein>
    <submittedName>
        <fullName evidence="4">Opacity protein-like surface antigen</fullName>
    </submittedName>
</protein>
<evidence type="ECO:0000313" key="4">
    <source>
        <dbReference type="EMBL" id="MBB4018163.1"/>
    </source>
</evidence>
<dbReference type="Proteomes" id="UP000577362">
    <property type="component" value="Unassembled WGS sequence"/>
</dbReference>
<accession>A0A840C029</accession>
<sequence length="271" mass="29190">MGSLKSIACAGLMAAGLVSGARAADLLPAPAPLPVPEPVAFGGWYLRGDIGFSNQEVDSLDNALYDASVVNIDKAFDAAPFFGVGVGYQFNSWFRFDVTGEYRARANFHGYDVYPAGPGYSAGSNNYSGSKSEWLFLANAYLDLGTWSGLTPFIGAGIGGSYNTIHSFRDENVPNLGSAYARDASKWNFAWALYAGLAYAVTPNFTVELGYRYVNLGDAQSGDIITYTGTNNVYNPMKFKDLSSHDVKLGVRWMFGGPVVAESYEPIVAKY</sequence>
<keyword evidence="5" id="KW-1185">Reference proteome</keyword>